<evidence type="ECO:0000256" key="1">
    <source>
        <dbReference type="SAM" id="MobiDB-lite"/>
    </source>
</evidence>
<dbReference type="Proteomes" id="UP000053989">
    <property type="component" value="Unassembled WGS sequence"/>
</dbReference>
<sequence>MQDSQNVFTDTSLTTYHSGRNHLMSHDLLTGDAAAYCVGAACATGCFLDTTGNRRSIILFFVCEPADSVTVCQLGCAQCANGSGDFNDVLHHHHPNEMTTTCCHHPQRHQRPHHQHDNGNGRSPGPTTDNVNGPTTSTARSTATSPTTCAADQCMSVCRFSGTLVALAQVVVRRFSSCRFSQALLSPAYIHSFLSISAQRECH</sequence>
<reference evidence="2 3" key="1">
    <citation type="submission" date="2014-04" db="EMBL/GenBank/DDBJ databases">
        <authorList>
            <consortium name="DOE Joint Genome Institute"/>
            <person name="Kuo A."/>
            <person name="Kohler A."/>
            <person name="Nagy L.G."/>
            <person name="Floudas D."/>
            <person name="Copeland A."/>
            <person name="Barry K.W."/>
            <person name="Cichocki N."/>
            <person name="Veneault-Fourrey C."/>
            <person name="LaButti K."/>
            <person name="Lindquist E.A."/>
            <person name="Lipzen A."/>
            <person name="Lundell T."/>
            <person name="Morin E."/>
            <person name="Murat C."/>
            <person name="Sun H."/>
            <person name="Tunlid A."/>
            <person name="Henrissat B."/>
            <person name="Grigoriev I.V."/>
            <person name="Hibbett D.S."/>
            <person name="Martin F."/>
            <person name="Nordberg H.P."/>
            <person name="Cantor M.N."/>
            <person name="Hua S.X."/>
        </authorList>
    </citation>
    <scope>NUCLEOTIDE SEQUENCE [LARGE SCALE GENOMIC DNA]</scope>
    <source>
        <strain evidence="2 3">Foug A</strain>
    </source>
</reference>
<accession>A0A0C3A0V5</accession>
<feature type="compositionally biased region" description="Basic residues" evidence="1">
    <location>
        <begin position="105"/>
        <end position="114"/>
    </location>
</feature>
<dbReference type="InParanoid" id="A0A0C3A0V5"/>
<evidence type="ECO:0000313" key="3">
    <source>
        <dbReference type="Proteomes" id="UP000053989"/>
    </source>
</evidence>
<dbReference type="HOGENOM" id="CLU_1349606_0_0_1"/>
<organism evidence="2 3">
    <name type="scientific">Scleroderma citrinum Foug A</name>
    <dbReference type="NCBI Taxonomy" id="1036808"/>
    <lineage>
        <taxon>Eukaryota</taxon>
        <taxon>Fungi</taxon>
        <taxon>Dikarya</taxon>
        <taxon>Basidiomycota</taxon>
        <taxon>Agaricomycotina</taxon>
        <taxon>Agaricomycetes</taxon>
        <taxon>Agaricomycetidae</taxon>
        <taxon>Boletales</taxon>
        <taxon>Sclerodermatineae</taxon>
        <taxon>Sclerodermataceae</taxon>
        <taxon>Scleroderma</taxon>
    </lineage>
</organism>
<feature type="compositionally biased region" description="Low complexity" evidence="1">
    <location>
        <begin position="135"/>
        <end position="144"/>
    </location>
</feature>
<reference evidence="3" key="2">
    <citation type="submission" date="2015-01" db="EMBL/GenBank/DDBJ databases">
        <title>Evolutionary Origins and Diversification of the Mycorrhizal Mutualists.</title>
        <authorList>
            <consortium name="DOE Joint Genome Institute"/>
            <consortium name="Mycorrhizal Genomics Consortium"/>
            <person name="Kohler A."/>
            <person name="Kuo A."/>
            <person name="Nagy L.G."/>
            <person name="Floudas D."/>
            <person name="Copeland A."/>
            <person name="Barry K.W."/>
            <person name="Cichocki N."/>
            <person name="Veneault-Fourrey C."/>
            <person name="LaButti K."/>
            <person name="Lindquist E.A."/>
            <person name="Lipzen A."/>
            <person name="Lundell T."/>
            <person name="Morin E."/>
            <person name="Murat C."/>
            <person name="Riley R."/>
            <person name="Ohm R."/>
            <person name="Sun H."/>
            <person name="Tunlid A."/>
            <person name="Henrissat B."/>
            <person name="Grigoriev I.V."/>
            <person name="Hibbett D.S."/>
            <person name="Martin F."/>
        </authorList>
    </citation>
    <scope>NUCLEOTIDE SEQUENCE [LARGE SCALE GENOMIC DNA]</scope>
    <source>
        <strain evidence="3">Foug A</strain>
    </source>
</reference>
<evidence type="ECO:0000313" key="2">
    <source>
        <dbReference type="EMBL" id="KIM58317.1"/>
    </source>
</evidence>
<gene>
    <name evidence="2" type="ORF">SCLCIDRAFT_1092959</name>
</gene>
<protein>
    <submittedName>
        <fullName evidence="2">Uncharacterized protein</fullName>
    </submittedName>
</protein>
<keyword evidence="3" id="KW-1185">Reference proteome</keyword>
<name>A0A0C3A0V5_9AGAM</name>
<feature type="region of interest" description="Disordered" evidence="1">
    <location>
        <begin position="101"/>
        <end position="144"/>
    </location>
</feature>
<feature type="compositionally biased region" description="Polar residues" evidence="1">
    <location>
        <begin position="118"/>
        <end position="134"/>
    </location>
</feature>
<dbReference type="AlphaFoldDB" id="A0A0C3A0V5"/>
<dbReference type="EMBL" id="KN822087">
    <property type="protein sequence ID" value="KIM58317.1"/>
    <property type="molecule type" value="Genomic_DNA"/>
</dbReference>
<proteinExistence type="predicted"/>